<evidence type="ECO:0000313" key="1">
    <source>
        <dbReference type="EMBL" id="MCU6716205.1"/>
    </source>
</evidence>
<comment type="caution">
    <text evidence="1">The sequence shown here is derived from an EMBL/GenBank/DDBJ whole genome shotgun (WGS) entry which is preliminary data.</text>
</comment>
<reference evidence="1 2" key="1">
    <citation type="journal article" date="2021" name="ISME Commun">
        <title>Automated analysis of genomic sequences facilitates high-throughput and comprehensive description of bacteria.</title>
        <authorList>
            <person name="Hitch T.C.A."/>
        </authorList>
    </citation>
    <scope>NUCLEOTIDE SEQUENCE [LARGE SCALE GENOMIC DNA]</scope>
    <source>
        <strain evidence="1 2">Sanger_19</strain>
    </source>
</reference>
<dbReference type="Proteomes" id="UP001209666">
    <property type="component" value="Unassembled WGS sequence"/>
</dbReference>
<organism evidence="1 2">
    <name type="scientific">Roseburia amylophila</name>
    <dbReference type="NCBI Taxonomy" id="2981794"/>
    <lineage>
        <taxon>Bacteria</taxon>
        <taxon>Bacillati</taxon>
        <taxon>Bacillota</taxon>
        <taxon>Clostridia</taxon>
        <taxon>Lachnospirales</taxon>
        <taxon>Lachnospiraceae</taxon>
        <taxon>Roseburia</taxon>
    </lineage>
</organism>
<dbReference type="RefSeq" id="WP_158564710.1">
    <property type="nucleotide sequence ID" value="NZ_JAOQKI010000003.1"/>
</dbReference>
<keyword evidence="2" id="KW-1185">Reference proteome</keyword>
<evidence type="ECO:0000313" key="2">
    <source>
        <dbReference type="Proteomes" id="UP001209666"/>
    </source>
</evidence>
<protein>
    <submittedName>
        <fullName evidence="1">Uncharacterized protein</fullName>
    </submittedName>
</protein>
<proteinExistence type="predicted"/>
<accession>A0ABT2SBE6</accession>
<gene>
    <name evidence="1" type="ORF">OCV43_02790</name>
</gene>
<name>A0ABT2SBE6_9FIRM</name>
<dbReference type="EMBL" id="JAOQKI010000003">
    <property type="protein sequence ID" value="MCU6716205.1"/>
    <property type="molecule type" value="Genomic_DNA"/>
</dbReference>
<sequence length="46" mass="5190">MALLFALLIAAAIIVDFVCIKIYVKTNSALFLQLENAQEMQEKVYV</sequence>